<dbReference type="EMBL" id="JAZDUF010000001">
    <property type="protein sequence ID" value="MEE3848961.1"/>
    <property type="molecule type" value="Genomic_DNA"/>
</dbReference>
<accession>A0ABU7M8S7</accession>
<comment type="cofactor">
    <cofactor evidence="1">
        <name>pyridoxal 5'-phosphate</name>
        <dbReference type="ChEBI" id="CHEBI:597326"/>
    </cofactor>
</comment>
<gene>
    <name evidence="7" type="primary">ilvA</name>
    <name evidence="7" type="ORF">VZC37_01350</name>
</gene>
<comment type="similarity">
    <text evidence="2">Belongs to the serine/threonine dehydratase family.</text>
</comment>
<dbReference type="Proteomes" id="UP001347146">
    <property type="component" value="Unassembled WGS sequence"/>
</dbReference>
<dbReference type="InterPro" id="IPR045865">
    <property type="entry name" value="ACT-like_dom_sf"/>
</dbReference>
<comment type="caution">
    <text evidence="7">The sequence shown here is derived from an EMBL/GenBank/DDBJ whole genome shotgun (WGS) entry which is preliminary data.</text>
</comment>
<keyword evidence="8" id="KW-1185">Reference proteome</keyword>
<feature type="domain" description="ACT" evidence="6">
    <location>
        <begin position="327"/>
        <end position="399"/>
    </location>
</feature>
<evidence type="ECO:0000256" key="2">
    <source>
        <dbReference type="ARBA" id="ARBA00010869"/>
    </source>
</evidence>
<dbReference type="EC" id="4.3.1.19" evidence="3"/>
<dbReference type="InterPro" id="IPR005789">
    <property type="entry name" value="Thr_deHydtase_catblc"/>
</dbReference>
<name>A0ABU7M8S7_9ACTN</name>
<evidence type="ECO:0000256" key="5">
    <source>
        <dbReference type="ARBA" id="ARBA00023239"/>
    </source>
</evidence>
<keyword evidence="5 7" id="KW-0456">Lyase</keyword>
<dbReference type="InterPro" id="IPR001926">
    <property type="entry name" value="TrpB-like_PALP"/>
</dbReference>
<dbReference type="PANTHER" id="PTHR48078:SF6">
    <property type="entry name" value="L-THREONINE DEHYDRATASE CATABOLIC TDCB"/>
    <property type="match status" value="1"/>
</dbReference>
<evidence type="ECO:0000259" key="6">
    <source>
        <dbReference type="PROSITE" id="PS51671"/>
    </source>
</evidence>
<dbReference type="GO" id="GO:0004794">
    <property type="term" value="F:threonine deaminase activity"/>
    <property type="evidence" value="ECO:0007669"/>
    <property type="project" value="UniProtKB-EC"/>
</dbReference>
<dbReference type="CDD" id="cd01562">
    <property type="entry name" value="Thr-dehyd"/>
    <property type="match status" value="1"/>
</dbReference>
<keyword evidence="4" id="KW-0663">Pyridoxal phosphate</keyword>
<dbReference type="NCBIfam" id="TIGR01127">
    <property type="entry name" value="ilvA_1Cterm"/>
    <property type="match status" value="1"/>
</dbReference>
<evidence type="ECO:0000256" key="1">
    <source>
        <dbReference type="ARBA" id="ARBA00001933"/>
    </source>
</evidence>
<dbReference type="InterPro" id="IPR050147">
    <property type="entry name" value="Ser/Thr_Dehydratase"/>
</dbReference>
<sequence length="399" mass="41309">MSVTQADIDSAATTLSTVIRRTPMIASRVLSERIGCEVWLKCENLQRTGSFKPRGAYNRISRLSDEERARGVVAASAGNHAQGVAWSASSLGIASRVYMPRGAALPKIAATKAYGAEVILEGSTVDEALVSARAFADETGAVLIHPFDHPHIVAGQATVGLEILEQMPDVDAIVVPLGGGGLLAGIAAAVKARRPDVTVVGVQAAQAAAWPQSLADGHPVAAASMNTMADGIAVARPGDVPFAHISELVDSVVTVSEESLSTALLLMLERAKLIVEPAGAAAVAAVTAGAVDLSGNVCVVVSGGNIDPLLLSHVTTHGLTAAGRFLTVTATVSDRPGGLIALLELLRDLGASVVDVVHSRVADDLYLDEVQVTVSVETRGPEHQRELRRSLSDAGFLRD</sequence>
<dbReference type="InterPro" id="IPR002912">
    <property type="entry name" value="ACT_dom"/>
</dbReference>
<evidence type="ECO:0000256" key="4">
    <source>
        <dbReference type="ARBA" id="ARBA00022898"/>
    </source>
</evidence>
<dbReference type="InterPro" id="IPR036052">
    <property type="entry name" value="TrpB-like_PALP_sf"/>
</dbReference>
<dbReference type="Gene3D" id="3.40.50.1100">
    <property type="match status" value="2"/>
</dbReference>
<dbReference type="Pfam" id="PF00291">
    <property type="entry name" value="PALP"/>
    <property type="match status" value="1"/>
</dbReference>
<organism evidence="7 8">
    <name type="scientific">Gordonia sesuvii</name>
    <dbReference type="NCBI Taxonomy" id="3116777"/>
    <lineage>
        <taxon>Bacteria</taxon>
        <taxon>Bacillati</taxon>
        <taxon>Actinomycetota</taxon>
        <taxon>Actinomycetes</taxon>
        <taxon>Mycobacteriales</taxon>
        <taxon>Gordoniaceae</taxon>
        <taxon>Gordonia</taxon>
    </lineage>
</organism>
<dbReference type="InterPro" id="IPR044561">
    <property type="entry name" value="ACT_ThrD-II-like"/>
</dbReference>
<dbReference type="CDD" id="cd04886">
    <property type="entry name" value="ACT_ThrD-II-like"/>
    <property type="match status" value="1"/>
</dbReference>
<dbReference type="PROSITE" id="PS51671">
    <property type="entry name" value="ACT"/>
    <property type="match status" value="1"/>
</dbReference>
<dbReference type="SUPFAM" id="SSF53686">
    <property type="entry name" value="Tryptophan synthase beta subunit-like PLP-dependent enzymes"/>
    <property type="match status" value="1"/>
</dbReference>
<proteinExistence type="inferred from homology"/>
<dbReference type="RefSeq" id="WP_330430624.1">
    <property type="nucleotide sequence ID" value="NZ_JAZDUF010000001.1"/>
</dbReference>
<evidence type="ECO:0000313" key="8">
    <source>
        <dbReference type="Proteomes" id="UP001347146"/>
    </source>
</evidence>
<reference evidence="7 8" key="1">
    <citation type="submission" date="2024-01" db="EMBL/GenBank/DDBJ databases">
        <title>Draft genome sequence of Gordonia sp. LSe1-13.</title>
        <authorList>
            <person name="Suphannarot A."/>
            <person name="Mingma R."/>
        </authorList>
    </citation>
    <scope>NUCLEOTIDE SEQUENCE [LARGE SCALE GENOMIC DNA]</scope>
    <source>
        <strain evidence="7 8">LSe1-13</strain>
    </source>
</reference>
<evidence type="ECO:0000313" key="7">
    <source>
        <dbReference type="EMBL" id="MEE3848961.1"/>
    </source>
</evidence>
<dbReference type="SUPFAM" id="SSF55021">
    <property type="entry name" value="ACT-like"/>
    <property type="match status" value="1"/>
</dbReference>
<protein>
    <recommendedName>
        <fullName evidence="3">threonine ammonia-lyase</fullName>
        <ecNumber evidence="3">4.3.1.19</ecNumber>
    </recommendedName>
</protein>
<evidence type="ECO:0000256" key="3">
    <source>
        <dbReference type="ARBA" id="ARBA00012096"/>
    </source>
</evidence>
<dbReference type="PANTHER" id="PTHR48078">
    <property type="entry name" value="THREONINE DEHYDRATASE, MITOCHONDRIAL-RELATED"/>
    <property type="match status" value="1"/>
</dbReference>